<gene>
    <name evidence="2" type="ORF">KOR34_02370</name>
</gene>
<evidence type="ECO:0000313" key="2">
    <source>
        <dbReference type="EMBL" id="TWT35346.1"/>
    </source>
</evidence>
<keyword evidence="3" id="KW-1185">Reference proteome</keyword>
<sequence>MRSNLEVGNRPADNANSGLSPSLLSTGRMLKSRSTRAAVTLCVIGAFIVSSAGRAGILGTERSACGEHAASNATCPGCGCCEVALSGDRCGCCSQPAPRRDERLEAPEAGCCSDDMAVEAHGDAVAEAPEDSSEHLTICMCGEAPALPTAPPAEGRLASEQLVRTLIVGCPSAIELDVDPLPIVAQPRGSTPPSLSHGDAQRCLSVWRI</sequence>
<evidence type="ECO:0000313" key="3">
    <source>
        <dbReference type="Proteomes" id="UP000316714"/>
    </source>
</evidence>
<protein>
    <submittedName>
        <fullName evidence="2">Uncharacterized protein</fullName>
    </submittedName>
</protein>
<accession>A0A5C5V9Q9</accession>
<organism evidence="2 3">
    <name type="scientific">Posidoniimonas corsicana</name>
    <dbReference type="NCBI Taxonomy" id="1938618"/>
    <lineage>
        <taxon>Bacteria</taxon>
        <taxon>Pseudomonadati</taxon>
        <taxon>Planctomycetota</taxon>
        <taxon>Planctomycetia</taxon>
        <taxon>Pirellulales</taxon>
        <taxon>Lacipirellulaceae</taxon>
        <taxon>Posidoniimonas</taxon>
    </lineage>
</organism>
<name>A0A5C5V9Q9_9BACT</name>
<evidence type="ECO:0000256" key="1">
    <source>
        <dbReference type="SAM" id="MobiDB-lite"/>
    </source>
</evidence>
<proteinExistence type="predicted"/>
<dbReference type="AlphaFoldDB" id="A0A5C5V9Q9"/>
<dbReference type="EMBL" id="SIHJ01000001">
    <property type="protein sequence ID" value="TWT35346.1"/>
    <property type="molecule type" value="Genomic_DNA"/>
</dbReference>
<feature type="region of interest" description="Disordered" evidence="1">
    <location>
        <begin position="1"/>
        <end position="21"/>
    </location>
</feature>
<reference evidence="2 3" key="1">
    <citation type="submission" date="2019-02" db="EMBL/GenBank/DDBJ databases">
        <title>Deep-cultivation of Planctomycetes and their phenomic and genomic characterization uncovers novel biology.</title>
        <authorList>
            <person name="Wiegand S."/>
            <person name="Jogler M."/>
            <person name="Boedeker C."/>
            <person name="Pinto D."/>
            <person name="Vollmers J."/>
            <person name="Rivas-Marin E."/>
            <person name="Kohn T."/>
            <person name="Peeters S.H."/>
            <person name="Heuer A."/>
            <person name="Rast P."/>
            <person name="Oberbeckmann S."/>
            <person name="Bunk B."/>
            <person name="Jeske O."/>
            <person name="Meyerdierks A."/>
            <person name="Storesund J.E."/>
            <person name="Kallscheuer N."/>
            <person name="Luecker S."/>
            <person name="Lage O.M."/>
            <person name="Pohl T."/>
            <person name="Merkel B.J."/>
            <person name="Hornburger P."/>
            <person name="Mueller R.-W."/>
            <person name="Bruemmer F."/>
            <person name="Labrenz M."/>
            <person name="Spormann A.M."/>
            <person name="Op Den Camp H."/>
            <person name="Overmann J."/>
            <person name="Amann R."/>
            <person name="Jetten M.S.M."/>
            <person name="Mascher T."/>
            <person name="Medema M.H."/>
            <person name="Devos D.P."/>
            <person name="Kaster A.-K."/>
            <person name="Ovreas L."/>
            <person name="Rohde M."/>
            <person name="Galperin M.Y."/>
            <person name="Jogler C."/>
        </authorList>
    </citation>
    <scope>NUCLEOTIDE SEQUENCE [LARGE SCALE GENOMIC DNA]</scope>
    <source>
        <strain evidence="2 3">KOR34</strain>
    </source>
</reference>
<dbReference type="Proteomes" id="UP000316714">
    <property type="component" value="Unassembled WGS sequence"/>
</dbReference>
<comment type="caution">
    <text evidence="2">The sequence shown here is derived from an EMBL/GenBank/DDBJ whole genome shotgun (WGS) entry which is preliminary data.</text>
</comment>